<dbReference type="InterPro" id="IPR013780">
    <property type="entry name" value="Glyco_hydro_b"/>
</dbReference>
<proteinExistence type="inferred from homology"/>
<evidence type="ECO:0000256" key="1">
    <source>
        <dbReference type="ARBA" id="ARBA00007806"/>
    </source>
</evidence>
<feature type="domain" description="Glycoside hydrolase family 31 N-terminal" evidence="4">
    <location>
        <begin position="59"/>
        <end position="201"/>
    </location>
</feature>
<reference evidence="6 7" key="1">
    <citation type="submission" date="2019-06" db="EMBL/GenBank/DDBJ databases">
        <title>Whole genome sequence for Cellvibrionaceae sp. R142.</title>
        <authorList>
            <person name="Wang G."/>
        </authorList>
    </citation>
    <scope>NUCLEOTIDE SEQUENCE [LARGE SCALE GENOMIC DNA]</scope>
    <source>
        <strain evidence="6 7">R142</strain>
    </source>
</reference>
<dbReference type="RefSeq" id="WP_142929633.1">
    <property type="nucleotide sequence ID" value="NZ_ML660109.1"/>
</dbReference>
<dbReference type="SUPFAM" id="SSF51011">
    <property type="entry name" value="Glycosyl hydrolase domain"/>
    <property type="match status" value="1"/>
</dbReference>
<dbReference type="PANTHER" id="PTHR43863">
    <property type="entry name" value="HYDROLASE, PUTATIVE (AFU_ORTHOLOGUE AFUA_1G03140)-RELATED"/>
    <property type="match status" value="1"/>
</dbReference>
<feature type="domain" description="Glycoside hydrolase family 31 TIM barrel" evidence="3">
    <location>
        <begin position="248"/>
        <end position="574"/>
    </location>
</feature>
<name>A0A545SS44_9GAMM</name>
<dbReference type="OrthoDB" id="176168at2"/>
<comment type="caution">
    <text evidence="6">The sequence shown here is derived from an EMBL/GenBank/DDBJ whole genome shotgun (WGS) entry which is preliminary data.</text>
</comment>
<evidence type="ECO:0000256" key="2">
    <source>
        <dbReference type="RuleBase" id="RU361185"/>
    </source>
</evidence>
<evidence type="ECO:0000259" key="4">
    <source>
        <dbReference type="Pfam" id="PF13802"/>
    </source>
</evidence>
<organism evidence="6 7">
    <name type="scientific">Exilibacterium tricleocarpae</name>
    <dbReference type="NCBI Taxonomy" id="2591008"/>
    <lineage>
        <taxon>Bacteria</taxon>
        <taxon>Pseudomonadati</taxon>
        <taxon>Pseudomonadota</taxon>
        <taxon>Gammaproteobacteria</taxon>
        <taxon>Cellvibrionales</taxon>
        <taxon>Cellvibrionaceae</taxon>
        <taxon>Exilibacterium</taxon>
    </lineage>
</organism>
<dbReference type="InterPro" id="IPR051816">
    <property type="entry name" value="Glycosyl_Hydrolase_31"/>
</dbReference>
<dbReference type="AlphaFoldDB" id="A0A545SS44"/>
<evidence type="ECO:0000259" key="3">
    <source>
        <dbReference type="Pfam" id="PF01055"/>
    </source>
</evidence>
<dbReference type="InterPro" id="IPR048395">
    <property type="entry name" value="Glyco_hydro_31_C"/>
</dbReference>
<comment type="similarity">
    <text evidence="1 2">Belongs to the glycosyl hydrolase 31 family.</text>
</comment>
<keyword evidence="2" id="KW-0378">Hydrolase</keyword>
<dbReference type="Pfam" id="PF13802">
    <property type="entry name" value="Gal_mutarotas_2"/>
    <property type="match status" value="1"/>
</dbReference>
<keyword evidence="2" id="KW-0326">Glycosidase</keyword>
<dbReference type="InterPro" id="IPR011013">
    <property type="entry name" value="Gal_mutarotase_sf_dom"/>
</dbReference>
<evidence type="ECO:0000313" key="6">
    <source>
        <dbReference type="EMBL" id="TQV67736.1"/>
    </source>
</evidence>
<dbReference type="Proteomes" id="UP000319732">
    <property type="component" value="Unassembled WGS sequence"/>
</dbReference>
<keyword evidence="7" id="KW-1185">Reference proteome</keyword>
<dbReference type="GO" id="GO:0005975">
    <property type="term" value="P:carbohydrate metabolic process"/>
    <property type="evidence" value="ECO:0007669"/>
    <property type="project" value="InterPro"/>
</dbReference>
<dbReference type="PANTHER" id="PTHR43863:SF2">
    <property type="entry name" value="MALTASE-GLUCOAMYLASE"/>
    <property type="match status" value="1"/>
</dbReference>
<gene>
    <name evidence="6" type="ORF">FKG94_24705</name>
</gene>
<evidence type="ECO:0000259" key="5">
    <source>
        <dbReference type="Pfam" id="PF21365"/>
    </source>
</evidence>
<evidence type="ECO:0000313" key="7">
    <source>
        <dbReference type="Proteomes" id="UP000319732"/>
    </source>
</evidence>
<dbReference type="InterPro" id="IPR017853">
    <property type="entry name" value="GH"/>
</dbReference>
<dbReference type="Gene3D" id="3.20.20.80">
    <property type="entry name" value="Glycosidases"/>
    <property type="match status" value="1"/>
</dbReference>
<accession>A0A545SS44</accession>
<dbReference type="CDD" id="cd14752">
    <property type="entry name" value="GH31_N"/>
    <property type="match status" value="1"/>
</dbReference>
<dbReference type="InterPro" id="IPR025887">
    <property type="entry name" value="Glyco_hydro_31_N_dom"/>
</dbReference>
<dbReference type="Gene3D" id="2.60.40.1760">
    <property type="entry name" value="glycosyl hydrolase (family 31)"/>
    <property type="match status" value="1"/>
</dbReference>
<feature type="domain" description="Glycosyl hydrolase family 31 C-terminal" evidence="5">
    <location>
        <begin position="585"/>
        <end position="667"/>
    </location>
</feature>
<dbReference type="SUPFAM" id="SSF51445">
    <property type="entry name" value="(Trans)glycosidases"/>
    <property type="match status" value="1"/>
</dbReference>
<dbReference type="Pfam" id="PF01055">
    <property type="entry name" value="Glyco_hydro_31_2nd"/>
    <property type="match status" value="1"/>
</dbReference>
<sequence>MNAFDPLSPNWGRIDQLAIAGPAEQRGEVLVLPTSAGPLTVSLHAFGARLRFGERSTGDYGLLVDEPVAAPLTVAVDTGVTEVSAAGFTLRIEHRPFAFELRRGDKRVQSSPTDAHFVRRFRLPPVARLEDGWFMSLELDTGEPVYGLGEKWGRLDKRGQLIESYNRDALGVNGEASYKNTPFAWSPAGWGLLVHTPAPVTHGVGFAPWSQRAYGLYVEEPQLDLFLFAGTDGAEIIGHYTELTGRAPVPPLWSLGVILSKAYYVDAEELLDTARQVREREMPCDVITLDGRAWLDTDTRFAFEWDAARYPQPKQVLDELKALNFKVCVWEYPLVSVQHPLFDEMAAKGWLLTDSETGAAYRYQWDSEPFGDVLTPLPISGLVDFTHPDAYAFWRDRHQSLFEVGVDMIKADFGEQVEDDTIQAANGDRGRQLHNAYTLLYNRCVYEAAERYCGSGAFLFSRSSWTGCQRYPSQWGGDPQADWGGLAASLRGGLSWGLSGAPFYATDVGGFYGDQRDAVLYLRWAQAAVFSAHMRLHGIGQREPWSYTHETFGAAAAAAAMQALQLRYRLLPYLQEVVRQASATGLPCQRAMALAFPQERAAWGFEEQFMFGDKMLVAPCLRADGEVEVYLPRGQWRRFPDRQPFAGGRSYHLALALEEYAVFVREGDRVPLGPDVLHTEALGGRVKVERYWCAGDDTSNAGS</sequence>
<dbReference type="SUPFAM" id="SSF74650">
    <property type="entry name" value="Galactose mutarotase-like"/>
    <property type="match status" value="1"/>
</dbReference>
<dbReference type="EMBL" id="VHSG01000033">
    <property type="protein sequence ID" value="TQV67736.1"/>
    <property type="molecule type" value="Genomic_DNA"/>
</dbReference>
<protein>
    <submittedName>
        <fullName evidence="6">Alpha-xylosidase</fullName>
    </submittedName>
</protein>
<dbReference type="CDD" id="cd06593">
    <property type="entry name" value="GH31_xylosidase_YicI"/>
    <property type="match status" value="1"/>
</dbReference>
<dbReference type="GO" id="GO:0004553">
    <property type="term" value="F:hydrolase activity, hydrolyzing O-glycosyl compounds"/>
    <property type="evidence" value="ECO:0007669"/>
    <property type="project" value="InterPro"/>
</dbReference>
<dbReference type="GO" id="GO:0030246">
    <property type="term" value="F:carbohydrate binding"/>
    <property type="evidence" value="ECO:0007669"/>
    <property type="project" value="InterPro"/>
</dbReference>
<dbReference type="InterPro" id="IPR000322">
    <property type="entry name" value="Glyco_hydro_31_TIM"/>
</dbReference>
<dbReference type="Pfam" id="PF21365">
    <property type="entry name" value="Glyco_hydro_31_3rd"/>
    <property type="match status" value="1"/>
</dbReference>
<dbReference type="Gene3D" id="2.60.40.1180">
    <property type="entry name" value="Golgi alpha-mannosidase II"/>
    <property type="match status" value="1"/>
</dbReference>